<dbReference type="STRING" id="1798228.SAMN05216574_12126"/>
<gene>
    <name evidence="2" type="ORF">SAMN05216574_12126</name>
</gene>
<keyword evidence="3" id="KW-1185">Reference proteome</keyword>
<feature type="transmembrane region" description="Helical" evidence="1">
    <location>
        <begin position="62"/>
        <end position="80"/>
    </location>
</feature>
<evidence type="ECO:0000256" key="1">
    <source>
        <dbReference type="SAM" id="Phobius"/>
    </source>
</evidence>
<protein>
    <submittedName>
        <fullName evidence="2">Uncharacterized membrane protein YgaE, UPF0421/DUF939 family</fullName>
    </submittedName>
</protein>
<keyword evidence="1" id="KW-1133">Transmembrane helix</keyword>
<feature type="transmembrane region" description="Helical" evidence="1">
    <location>
        <begin position="136"/>
        <end position="158"/>
    </location>
</feature>
<sequence>MRGLWAPLRRPVVQRGIRAALAAGISWQLAVLLPAPLSDYAYYAPLGAVVACLPTVADSASVAWRTVLAILLGGGIAVGVHEIARPVPTALTLALVVAVAIGVEQWRVLGSNASWVSVAALFTLTLGNADDPTAYVLPYAALVLFGGAIGVLVTTLLFPPLQLTHASEQVARVRELLAEHLELVAGELRRGELPTAEEEEQRVAALSGPLDRMRQAERTVERARQANPRARKWQEPAARLRAQSRSLDRVAVLADDVTTLVAEYRPGDPGGDGPELGTAERLADALDGLAGVVRTPYHDGDERPDDRDSRIDVARQALDNLTERLRRTTVDDDPGFLALAAVAVGVQRALLALDAEPREPSPA</sequence>
<accession>A0A1I2KK21</accession>
<keyword evidence="1" id="KW-0472">Membrane</keyword>
<dbReference type="Proteomes" id="UP000198589">
    <property type="component" value="Unassembled WGS sequence"/>
</dbReference>
<dbReference type="RefSeq" id="WP_139228969.1">
    <property type="nucleotide sequence ID" value="NZ_FOND01000021.1"/>
</dbReference>
<evidence type="ECO:0000313" key="3">
    <source>
        <dbReference type="Proteomes" id="UP000198589"/>
    </source>
</evidence>
<evidence type="ECO:0000313" key="2">
    <source>
        <dbReference type="EMBL" id="SFF65286.1"/>
    </source>
</evidence>
<dbReference type="AlphaFoldDB" id="A0A1I2KK21"/>
<dbReference type="EMBL" id="FOND01000021">
    <property type="protein sequence ID" value="SFF65286.1"/>
    <property type="molecule type" value="Genomic_DNA"/>
</dbReference>
<dbReference type="OrthoDB" id="3579456at2"/>
<name>A0A1I2KK21_9ACTN</name>
<feature type="transmembrane region" description="Helical" evidence="1">
    <location>
        <begin position="20"/>
        <end position="42"/>
    </location>
</feature>
<keyword evidence="1" id="KW-0812">Transmembrane</keyword>
<feature type="transmembrane region" description="Helical" evidence="1">
    <location>
        <begin position="87"/>
        <end position="106"/>
    </location>
</feature>
<organism evidence="2 3">
    <name type="scientific">Blastococcus tunisiensis</name>
    <dbReference type="NCBI Taxonomy" id="1798228"/>
    <lineage>
        <taxon>Bacteria</taxon>
        <taxon>Bacillati</taxon>
        <taxon>Actinomycetota</taxon>
        <taxon>Actinomycetes</taxon>
        <taxon>Geodermatophilales</taxon>
        <taxon>Geodermatophilaceae</taxon>
        <taxon>Blastococcus</taxon>
    </lineage>
</organism>
<proteinExistence type="predicted"/>
<reference evidence="3" key="1">
    <citation type="submission" date="2016-10" db="EMBL/GenBank/DDBJ databases">
        <authorList>
            <person name="Varghese N."/>
            <person name="Submissions S."/>
        </authorList>
    </citation>
    <scope>NUCLEOTIDE SEQUENCE [LARGE SCALE GENOMIC DNA]</scope>
    <source>
        <strain evidence="3">DSM 46838</strain>
    </source>
</reference>